<dbReference type="InterPro" id="IPR036390">
    <property type="entry name" value="WH_DNA-bd_sf"/>
</dbReference>
<keyword evidence="1" id="KW-0614">Plasmid</keyword>
<evidence type="ECO:0008006" key="3">
    <source>
        <dbReference type="Google" id="ProtNLM"/>
    </source>
</evidence>
<keyword evidence="2" id="KW-1185">Reference proteome</keyword>
<evidence type="ECO:0000313" key="2">
    <source>
        <dbReference type="Proteomes" id="UP000218418"/>
    </source>
</evidence>
<gene>
    <name evidence="1" type="ORF">NIES267_74060</name>
</gene>
<dbReference type="Proteomes" id="UP000218418">
    <property type="component" value="Plasmid plasmid2"/>
</dbReference>
<reference evidence="1 2" key="1">
    <citation type="submission" date="2017-06" db="EMBL/GenBank/DDBJ databases">
        <title>Genome sequencing of cyanobaciteial culture collection at National Institute for Environmental Studies (NIES).</title>
        <authorList>
            <person name="Hirose Y."/>
            <person name="Shimura Y."/>
            <person name="Fujisawa T."/>
            <person name="Nakamura Y."/>
            <person name="Kawachi M."/>
        </authorList>
    </citation>
    <scope>NUCLEOTIDE SEQUENCE [LARGE SCALE GENOMIC DNA]</scope>
    <source>
        <strain evidence="1 2">NIES-267</strain>
        <plasmid evidence="2">Plasmid2 dna</plasmid>
    </source>
</reference>
<dbReference type="SUPFAM" id="SSF46785">
    <property type="entry name" value="Winged helix' DNA-binding domain"/>
    <property type="match status" value="1"/>
</dbReference>
<evidence type="ECO:0000313" key="1">
    <source>
        <dbReference type="EMBL" id="BAY87882.1"/>
    </source>
</evidence>
<protein>
    <recommendedName>
        <fullName evidence="3">Transcriptional regulator</fullName>
    </recommendedName>
</protein>
<proteinExistence type="predicted"/>
<dbReference type="EMBL" id="AP018229">
    <property type="protein sequence ID" value="BAY87882.1"/>
    <property type="molecule type" value="Genomic_DNA"/>
</dbReference>
<sequence length="144" mass="17113">MLLKKYEAEGYSLSSFDYLLLEAFSLKNPLRISEIMEYVNNVGFYRKLGIHKPNVEKKRVKHRLSTMQEWELIELLPSKQYKLTEIGLNNIKKYHQILWNKMCARREKLLCLNCGYILTSQNQKCPDCKIKDAQLEGNYYIIDE</sequence>
<geneLocation type="plasmid" evidence="2">
    <name>Plasmid2 dna</name>
</geneLocation>
<organism evidence="1 2">
    <name type="scientific">Calothrix parasitica NIES-267</name>
    <dbReference type="NCBI Taxonomy" id="1973488"/>
    <lineage>
        <taxon>Bacteria</taxon>
        <taxon>Bacillati</taxon>
        <taxon>Cyanobacteriota</taxon>
        <taxon>Cyanophyceae</taxon>
        <taxon>Nostocales</taxon>
        <taxon>Calotrichaceae</taxon>
        <taxon>Calothrix</taxon>
    </lineage>
</organism>
<name>A0A1Z4M331_9CYAN</name>
<accession>A0A1Z4M331</accession>
<dbReference type="AlphaFoldDB" id="A0A1Z4M331"/>